<dbReference type="InterPro" id="IPR057259">
    <property type="entry name" value="Ribosomal_L19e"/>
</dbReference>
<feature type="region of interest" description="Disordered" evidence="9">
    <location>
        <begin position="370"/>
        <end position="395"/>
    </location>
</feature>
<dbReference type="Gene3D" id="1.10.1650.10">
    <property type="match status" value="1"/>
</dbReference>
<evidence type="ECO:0000313" key="13">
    <source>
        <dbReference type="Proteomes" id="UP001280581"/>
    </source>
</evidence>
<feature type="transmembrane region" description="Helical" evidence="10">
    <location>
        <begin position="742"/>
        <end position="761"/>
    </location>
</feature>
<keyword evidence="13" id="KW-1185">Reference proteome</keyword>
<feature type="transmembrane region" description="Helical" evidence="10">
    <location>
        <begin position="203"/>
        <end position="222"/>
    </location>
</feature>
<feature type="transmembrane region" description="Helical" evidence="10">
    <location>
        <begin position="177"/>
        <end position="196"/>
    </location>
</feature>
<evidence type="ECO:0000256" key="8">
    <source>
        <dbReference type="RuleBase" id="RU000574"/>
    </source>
</evidence>
<feature type="transmembrane region" description="Helical" evidence="10">
    <location>
        <begin position="781"/>
        <end position="804"/>
    </location>
</feature>
<feature type="compositionally biased region" description="Basic and acidic residues" evidence="9">
    <location>
        <begin position="1183"/>
        <end position="1218"/>
    </location>
</feature>
<dbReference type="EMBL" id="WVTA01000008">
    <property type="protein sequence ID" value="KAK3207898.1"/>
    <property type="molecule type" value="Genomic_DNA"/>
</dbReference>
<dbReference type="PANTHER" id="PTHR47804:SF1">
    <property type="entry name" value="DUF2421 DOMAIN-CONTAINING PROTEIN"/>
    <property type="match status" value="1"/>
</dbReference>
<dbReference type="FunFam" id="1.10.1650.10:FF:000001">
    <property type="entry name" value="Ribosomal protein L19"/>
    <property type="match status" value="1"/>
</dbReference>
<proteinExistence type="inferred from homology"/>
<dbReference type="GO" id="GO:0022625">
    <property type="term" value="C:cytosolic large ribosomal subunit"/>
    <property type="evidence" value="ECO:0007669"/>
    <property type="project" value="InterPro"/>
</dbReference>
<dbReference type="PROSITE" id="PS00526">
    <property type="entry name" value="RIBOSOMAL_L19E"/>
    <property type="match status" value="1"/>
</dbReference>
<keyword evidence="5 10" id="KW-1133">Transmembrane helix</keyword>
<accession>A0AAN6LW61</accession>
<feature type="transmembrane region" description="Helical" evidence="10">
    <location>
        <begin position="242"/>
        <end position="260"/>
    </location>
</feature>
<dbReference type="InterPro" id="IPR033935">
    <property type="entry name" value="Ribosomal_eL19_euk"/>
</dbReference>
<keyword evidence="6 10" id="KW-0472">Membrane</keyword>
<feature type="transmembrane region" description="Helical" evidence="10">
    <location>
        <begin position="718"/>
        <end position="735"/>
    </location>
</feature>
<dbReference type="InterPro" id="IPR023638">
    <property type="entry name" value="Ribosomal_eL19_CS"/>
</dbReference>
<feature type="compositionally biased region" description="Polar residues" evidence="9">
    <location>
        <begin position="370"/>
        <end position="388"/>
    </location>
</feature>
<comment type="caution">
    <text evidence="12">The sequence shown here is derived from an EMBL/GenBank/DDBJ whole genome shotgun (WGS) entry which is preliminary data.</text>
</comment>
<name>A0AAN6LW61_9PLEO</name>
<feature type="transmembrane region" description="Helical" evidence="10">
    <location>
        <begin position="640"/>
        <end position="659"/>
    </location>
</feature>
<feature type="transmembrane region" description="Helical" evidence="10">
    <location>
        <begin position="146"/>
        <end position="171"/>
    </location>
</feature>
<dbReference type="InterPro" id="IPR023244">
    <property type="entry name" value="Brefeldin_A-sensitivity_4"/>
</dbReference>
<evidence type="ECO:0000256" key="5">
    <source>
        <dbReference type="ARBA" id="ARBA00022989"/>
    </source>
</evidence>
<dbReference type="InterPro" id="IPR049453">
    <property type="entry name" value="Memb_transporter_dom"/>
</dbReference>
<comment type="subcellular location">
    <subcellularLocation>
        <location evidence="1">Membrane</location>
        <topology evidence="1">Multi-pass membrane protein</topology>
    </subcellularLocation>
</comment>
<evidence type="ECO:0000256" key="2">
    <source>
        <dbReference type="ARBA" id="ARBA00011082"/>
    </source>
</evidence>
<dbReference type="InterPro" id="IPR000196">
    <property type="entry name" value="Ribosomal_eL19_dom"/>
</dbReference>
<feature type="domain" description="Large ribosomal subunit protein eL19" evidence="11">
    <location>
        <begin position="1028"/>
        <end position="1171"/>
    </location>
</feature>
<dbReference type="GO" id="GO:0003735">
    <property type="term" value="F:structural constituent of ribosome"/>
    <property type="evidence" value="ECO:0007669"/>
    <property type="project" value="InterPro"/>
</dbReference>
<dbReference type="Proteomes" id="UP001280581">
    <property type="component" value="Unassembled WGS sequence"/>
</dbReference>
<dbReference type="SMART" id="SM01416">
    <property type="entry name" value="Ribosomal_L19e"/>
    <property type="match status" value="1"/>
</dbReference>
<dbReference type="FunFam" id="1.10.1200.240:FF:000001">
    <property type="entry name" value="Ribosomal protein L19"/>
    <property type="match status" value="1"/>
</dbReference>
<reference evidence="12 13" key="1">
    <citation type="submission" date="2021-02" db="EMBL/GenBank/DDBJ databases">
        <title>Genome assembly of Pseudopithomyces chartarum.</title>
        <authorList>
            <person name="Jauregui R."/>
            <person name="Singh J."/>
            <person name="Voisey C."/>
        </authorList>
    </citation>
    <scope>NUCLEOTIDE SEQUENCE [LARGE SCALE GENOMIC DNA]</scope>
    <source>
        <strain evidence="12 13">AGR01</strain>
    </source>
</reference>
<dbReference type="InterPro" id="IPR057260">
    <property type="entry name" value="Ribosomal_L19e_C"/>
</dbReference>
<evidence type="ECO:0000256" key="6">
    <source>
        <dbReference type="ARBA" id="ARBA00023136"/>
    </source>
</evidence>
<sequence length="1225" mass="137627">MSESPQGAAGPRHLRPSLRAATMVQASTGERIKKTFTLRRQRPTSRGSTEFLLAPGQFDCSRHRDVGKMEAMKELCKEKIQASYAFVTSPTGINILKCSLAYVLGSLATFVPPISGLLGKNDGKHMVATVTVYFHPARSVGSMIEAILLAFAAFLYAAFVSFTSMAVSVFFGGQHLLLIGHVIVLVVFCGGGLGLVGWTKQKLGNPLVNVACSLTSLALITVLTKEGAVQAAMFSYNKVWQVLKMIIMGTVASSAVALLIRPTSARNEFRDTFIKATDAMGEMLTHITRSFLSGSEADLKTPKAKYEHYFLGTEEEYMIASRLAKCLEQLMQSIGGLRSAAETQFTLLAQTSPANDSAVTDRPGLYTADSAISSIGNEPSPMLSPSLSHTERRSSMLASIDELPESSAEVSDDESVQLNGNSFQLPQTMQNNLTAADMFTVFIAHLGPPMKSLAYTLRDVLDELPFGPGPEYEMAINEHFRHSLIDATALFIGARKEALALVYKNKVPMKTGSVELAADFEEVAASCGYFSSSLQDFAEDMVTFLDVLEQLKENAKRYPRKRSWEWLKFWRKWSWFQAAKSVDDTETTGLLDDRGDDWQIRRPIYRKSTRGDPDKSIDEQPLTYRLWLRLSIFRRDDIRYAFKVGIGAVLYAMWAFIPATRGFYGHWRGEWGLLSYMLVCSMTIGASNTTGFHRFFGTCLGAMYAIFAWIVAHENPFILGFFGWLMSLQCFYIIVGKGQGPMGRFIMLTYNLSALYAYSLSVKDEENDDDEGGISPEIWEIVLHRVVAVMTGCIWGIIVTRVIWPISARKKIKKGTTLLWLKMGLIWKRGPLRTLVDIEPGEAYATASFMSPGEDIELRRFLNTLESLQSSASSEFELKGPFPAKTFKVILQATSRMLDSFHAMNVIILKDLKATDGEKEILKYTSTEWRELSWRISHLFSVMASSMKLEYPLNAVLPNIERTRDRLLAKVFDFRRSGLGKVTAKDEDYELLYTYALVTGQLGRDLAIIGQEIERLYGVLNEEDLRVNLRTQKRLAASVVGCGKRKIWLDPNEVSEISNANSRQTIRKLVEDGLIIRKPVTMHSRARARELTAARRIGRHRGFGKRKGTKDARMPSQILWMRRLRVLRRLLVKYRAAGKIDKHLYHELYHLSKGNTFKHKRALVEHVFASMLTPLQIHKAKAEKARDRALKEEMDAKRAKTKAARERRQERVQAKREALVGGDEE</sequence>
<keyword evidence="4 8" id="KW-0689">Ribosomal protein</keyword>
<dbReference type="PRINTS" id="PR02047">
    <property type="entry name" value="BREFELDNASP4"/>
</dbReference>
<dbReference type="Pfam" id="PF01280">
    <property type="entry name" value="Ribosomal_L19e"/>
    <property type="match status" value="1"/>
</dbReference>
<protein>
    <recommendedName>
        <fullName evidence="8">Ribosomal protein L19</fullName>
    </recommendedName>
</protein>
<evidence type="ECO:0000256" key="10">
    <source>
        <dbReference type="SAM" id="Phobius"/>
    </source>
</evidence>
<dbReference type="GO" id="GO:0016020">
    <property type="term" value="C:membrane"/>
    <property type="evidence" value="ECO:0007669"/>
    <property type="project" value="UniProtKB-SubCell"/>
</dbReference>
<feature type="region of interest" description="Disordered" evidence="9">
    <location>
        <begin position="1183"/>
        <end position="1225"/>
    </location>
</feature>
<dbReference type="InterPro" id="IPR052430">
    <property type="entry name" value="IVT-Associated"/>
</dbReference>
<evidence type="ECO:0000256" key="1">
    <source>
        <dbReference type="ARBA" id="ARBA00004141"/>
    </source>
</evidence>
<dbReference type="InterPro" id="IPR035970">
    <property type="entry name" value="60S_ribosomal_eL19_sf"/>
</dbReference>
<gene>
    <name evidence="12" type="ORF">GRF29_96g788128</name>
</gene>
<dbReference type="Gene3D" id="1.10.1200.240">
    <property type="match status" value="1"/>
</dbReference>
<evidence type="ECO:0000259" key="11">
    <source>
        <dbReference type="SMART" id="SM01416"/>
    </source>
</evidence>
<keyword evidence="3 10" id="KW-0812">Transmembrane</keyword>
<dbReference type="Pfam" id="PF13515">
    <property type="entry name" value="FUSC_2"/>
    <property type="match status" value="1"/>
</dbReference>
<dbReference type="GO" id="GO:0006412">
    <property type="term" value="P:translation"/>
    <property type="evidence" value="ECO:0007669"/>
    <property type="project" value="InterPro"/>
</dbReference>
<evidence type="ECO:0000313" key="12">
    <source>
        <dbReference type="EMBL" id="KAK3207898.1"/>
    </source>
</evidence>
<dbReference type="PANTHER" id="PTHR47804">
    <property type="entry name" value="60S RIBOSOMAL PROTEIN L19"/>
    <property type="match status" value="1"/>
</dbReference>
<evidence type="ECO:0000256" key="7">
    <source>
        <dbReference type="ARBA" id="ARBA00023274"/>
    </source>
</evidence>
<dbReference type="HAMAP" id="MF_01475">
    <property type="entry name" value="Ribosomal_eL19"/>
    <property type="match status" value="1"/>
</dbReference>
<evidence type="ECO:0000256" key="3">
    <source>
        <dbReference type="ARBA" id="ARBA00022692"/>
    </source>
</evidence>
<keyword evidence="7 8" id="KW-0687">Ribonucleoprotein</keyword>
<dbReference type="InterPro" id="IPR015972">
    <property type="entry name" value="Ribosomal_eL19_dom1"/>
</dbReference>
<dbReference type="SUPFAM" id="SSF48140">
    <property type="entry name" value="Ribosomal protein L19 (L19e)"/>
    <property type="match status" value="1"/>
</dbReference>
<feature type="transmembrane region" description="Helical" evidence="10">
    <location>
        <begin position="695"/>
        <end position="712"/>
    </location>
</feature>
<dbReference type="Pfam" id="PF25476">
    <property type="entry name" value="Ribosomal_L19e_C"/>
    <property type="match status" value="1"/>
</dbReference>
<dbReference type="CDD" id="cd01417">
    <property type="entry name" value="Ribosomal_L19e_E"/>
    <property type="match status" value="1"/>
</dbReference>
<dbReference type="AlphaFoldDB" id="A0AAN6LW61"/>
<evidence type="ECO:0000256" key="4">
    <source>
        <dbReference type="ARBA" id="ARBA00022980"/>
    </source>
</evidence>
<organism evidence="12 13">
    <name type="scientific">Pseudopithomyces chartarum</name>
    <dbReference type="NCBI Taxonomy" id="1892770"/>
    <lineage>
        <taxon>Eukaryota</taxon>
        <taxon>Fungi</taxon>
        <taxon>Dikarya</taxon>
        <taxon>Ascomycota</taxon>
        <taxon>Pezizomycotina</taxon>
        <taxon>Dothideomycetes</taxon>
        <taxon>Pleosporomycetidae</taxon>
        <taxon>Pleosporales</taxon>
        <taxon>Massarineae</taxon>
        <taxon>Didymosphaeriaceae</taxon>
        <taxon>Pseudopithomyces</taxon>
    </lineage>
</organism>
<dbReference type="NCBIfam" id="NF006343">
    <property type="entry name" value="PRK08570.1"/>
    <property type="match status" value="1"/>
</dbReference>
<evidence type="ECO:0000256" key="9">
    <source>
        <dbReference type="SAM" id="MobiDB-lite"/>
    </source>
</evidence>
<comment type="similarity">
    <text evidence="2 8">Belongs to the eukaryotic ribosomal protein eL19 family.</text>
</comment>